<reference evidence="1" key="1">
    <citation type="journal article" date="2020" name="Nature">
        <title>Giant virus diversity and host interactions through global metagenomics.</title>
        <authorList>
            <person name="Schulz F."/>
            <person name="Roux S."/>
            <person name="Paez-Espino D."/>
            <person name="Jungbluth S."/>
            <person name="Walsh D.A."/>
            <person name="Denef V.J."/>
            <person name="McMahon K.D."/>
            <person name="Konstantinidis K.T."/>
            <person name="Eloe-Fadrosh E.A."/>
            <person name="Kyrpides N.C."/>
            <person name="Woyke T."/>
        </authorList>
    </citation>
    <scope>NUCLEOTIDE SEQUENCE</scope>
    <source>
        <strain evidence="1">GVMAG-M-3300009182-67</strain>
    </source>
</reference>
<name>A0A6C0B0X2_9ZZZZ</name>
<dbReference type="EMBL" id="MN739041">
    <property type="protein sequence ID" value="QHS85168.1"/>
    <property type="molecule type" value="Genomic_DNA"/>
</dbReference>
<proteinExistence type="predicted"/>
<protein>
    <submittedName>
        <fullName evidence="1">Uncharacterized protein</fullName>
    </submittedName>
</protein>
<organism evidence="1">
    <name type="scientific">viral metagenome</name>
    <dbReference type="NCBI Taxonomy" id="1070528"/>
    <lineage>
        <taxon>unclassified sequences</taxon>
        <taxon>metagenomes</taxon>
        <taxon>organismal metagenomes</taxon>
    </lineage>
</organism>
<dbReference type="AlphaFoldDB" id="A0A6C0B0X2"/>
<sequence>MANEKLGCAVFAIAAVLLAISTFNVFQQQENFTEVAAPTQNVIPRYTASNSLMTAQNLENYQNQLVMNVGTSVEDVNKAGARYYLNLQNYLNPSIDNLELAQNISARPIMGGVPLPGAPESYSNSLGDGFTNNLGYLNGNTFPSVSYQNDRAAELSQCAKDLPMFAASSLLPKPSVNANNNALSQSAARALAAFTALSPVEQIGSITSNKTPYSKTSDYRALDSINWNNYVDPVFQGASALGIPPYFGQVQSATDRSGASGFTNN</sequence>
<evidence type="ECO:0000313" key="1">
    <source>
        <dbReference type="EMBL" id="QHS85168.1"/>
    </source>
</evidence>
<accession>A0A6C0B0X2</accession>